<keyword evidence="1" id="KW-1133">Transmembrane helix</keyword>
<sequence length="83" mass="9749">MSLSGIVSILLELLGLYQDGKRDEKEKDFEMHVLKDLEYLASTLDTISNIAFIFLFLTIFNCVKHRQHQNRQDGYRIIPYNEV</sequence>
<keyword evidence="3" id="KW-1185">Reference proteome</keyword>
<keyword evidence="1" id="KW-0812">Transmembrane</keyword>
<protein>
    <submittedName>
        <fullName evidence="2">Uncharacterized protein</fullName>
    </submittedName>
</protein>
<dbReference type="AlphaFoldDB" id="A0A8S1YLF9"/>
<dbReference type="EMBL" id="CAJJDP010000173">
    <property type="protein sequence ID" value="CAD8214151.1"/>
    <property type="molecule type" value="Genomic_DNA"/>
</dbReference>
<gene>
    <name evidence="2" type="ORF">POCTA_138.1.T1700037</name>
</gene>
<accession>A0A8S1YLF9</accession>
<comment type="caution">
    <text evidence="2">The sequence shown here is derived from an EMBL/GenBank/DDBJ whole genome shotgun (WGS) entry which is preliminary data.</text>
</comment>
<evidence type="ECO:0000313" key="2">
    <source>
        <dbReference type="EMBL" id="CAD8214151.1"/>
    </source>
</evidence>
<evidence type="ECO:0000313" key="3">
    <source>
        <dbReference type="Proteomes" id="UP000683925"/>
    </source>
</evidence>
<evidence type="ECO:0000256" key="1">
    <source>
        <dbReference type="SAM" id="Phobius"/>
    </source>
</evidence>
<organism evidence="2 3">
    <name type="scientific">Paramecium octaurelia</name>
    <dbReference type="NCBI Taxonomy" id="43137"/>
    <lineage>
        <taxon>Eukaryota</taxon>
        <taxon>Sar</taxon>
        <taxon>Alveolata</taxon>
        <taxon>Ciliophora</taxon>
        <taxon>Intramacronucleata</taxon>
        <taxon>Oligohymenophorea</taxon>
        <taxon>Peniculida</taxon>
        <taxon>Parameciidae</taxon>
        <taxon>Paramecium</taxon>
    </lineage>
</organism>
<name>A0A8S1YLF9_PAROT</name>
<reference evidence="2" key="1">
    <citation type="submission" date="2021-01" db="EMBL/GenBank/DDBJ databases">
        <authorList>
            <consortium name="Genoscope - CEA"/>
            <person name="William W."/>
        </authorList>
    </citation>
    <scope>NUCLEOTIDE SEQUENCE</scope>
</reference>
<feature type="transmembrane region" description="Helical" evidence="1">
    <location>
        <begin position="39"/>
        <end position="63"/>
    </location>
</feature>
<keyword evidence="1" id="KW-0472">Membrane</keyword>
<dbReference type="Proteomes" id="UP000683925">
    <property type="component" value="Unassembled WGS sequence"/>
</dbReference>
<proteinExistence type="predicted"/>